<comment type="cofactor">
    <cofactor evidence="1">
        <name>Ca(2+)</name>
        <dbReference type="ChEBI" id="CHEBI:29108"/>
    </cofactor>
</comment>
<feature type="domain" description="Peptidase M10 serralysin C-terminal" evidence="5">
    <location>
        <begin position="154"/>
        <end position="289"/>
    </location>
</feature>
<evidence type="ECO:0000256" key="2">
    <source>
        <dbReference type="ARBA" id="ARBA00004613"/>
    </source>
</evidence>
<dbReference type="Pfam" id="PF00353">
    <property type="entry name" value="HemolysinCabind"/>
    <property type="match status" value="3"/>
</dbReference>
<evidence type="ECO:0000256" key="1">
    <source>
        <dbReference type="ARBA" id="ARBA00001913"/>
    </source>
</evidence>
<dbReference type="AlphaFoldDB" id="A0A952FJM5"/>
<evidence type="ECO:0000259" key="5">
    <source>
        <dbReference type="Pfam" id="PF08548"/>
    </source>
</evidence>
<dbReference type="PRINTS" id="PR00313">
    <property type="entry name" value="CABNDNGRPT"/>
</dbReference>
<reference evidence="6" key="1">
    <citation type="submission" date="2020-06" db="EMBL/GenBank/DDBJ databases">
        <title>Stable isotope informed genome-resolved metagenomics uncovers potential trophic interactions in rhizosphere soil.</title>
        <authorList>
            <person name="Starr E.P."/>
            <person name="Shi S."/>
            <person name="Blazewicz S.J."/>
            <person name="Koch B.J."/>
            <person name="Probst A.J."/>
            <person name="Hungate B.A."/>
            <person name="Pett-Ridge J."/>
            <person name="Firestone M.K."/>
            <person name="Banfield J.F."/>
        </authorList>
    </citation>
    <scope>NUCLEOTIDE SEQUENCE</scope>
    <source>
        <strain evidence="6">YM_69_17</strain>
    </source>
</reference>
<evidence type="ECO:0000313" key="6">
    <source>
        <dbReference type="EMBL" id="MBW8724380.1"/>
    </source>
</evidence>
<comment type="subcellular location">
    <subcellularLocation>
        <location evidence="2">Secreted</location>
    </subcellularLocation>
</comment>
<comment type="caution">
    <text evidence="6">The sequence shown here is derived from an EMBL/GenBank/DDBJ whole genome shotgun (WGS) entry which is preliminary data.</text>
</comment>
<dbReference type="InterPro" id="IPR050557">
    <property type="entry name" value="RTX_toxin/Mannuronan_C5-epim"/>
</dbReference>
<dbReference type="Proteomes" id="UP000700706">
    <property type="component" value="Unassembled WGS sequence"/>
</dbReference>
<dbReference type="SUPFAM" id="SSF51120">
    <property type="entry name" value="beta-Roll"/>
    <property type="match status" value="2"/>
</dbReference>
<dbReference type="EMBL" id="JAEKLZ010000100">
    <property type="protein sequence ID" value="MBW8724380.1"/>
    <property type="molecule type" value="Genomic_DNA"/>
</dbReference>
<gene>
    <name evidence="6" type="ORF">JF625_04380</name>
</gene>
<name>A0A952FJM5_9PROT</name>
<accession>A0A952FJM5</accession>
<dbReference type="PROSITE" id="PS00330">
    <property type="entry name" value="HEMOLYSIN_CALCIUM"/>
    <property type="match status" value="5"/>
</dbReference>
<keyword evidence="3" id="KW-0964">Secreted</keyword>
<dbReference type="GO" id="GO:0005509">
    <property type="term" value="F:calcium ion binding"/>
    <property type="evidence" value="ECO:0007669"/>
    <property type="project" value="InterPro"/>
</dbReference>
<protein>
    <submittedName>
        <fullName evidence="6">M10 family metallopeptidase C-terminal domain-containing protein</fullName>
    </submittedName>
</protein>
<sequence>MAILFGDGADNTIFGTSSNDMIFGFAGDDLLIGADGSDILVAGAGRDLLFGGVGNDTLRGELGDDSLSGGVGIDTLSGGLGQDLLNGGLGADVLDGGLGVDTASYVNSAVGVEVFLLFGWGFEGDAEGDTLIQIENVTGSSHDDNLQGNIGANTLIGGGGDDLLAGNAGNDRLQGGAGADFLSGGPGADRYVYTDIADSLFRAPDTIDFKQADGDRVDLSAIDADTMAAGNQAFTFIGAAGFSGTAGELRFLHVQGADNIQGDVDGDGHADFRIDLYSDVLAMTVADFIL</sequence>
<dbReference type="InterPro" id="IPR001343">
    <property type="entry name" value="Hemolysn_Ca-bd"/>
</dbReference>
<dbReference type="InterPro" id="IPR013858">
    <property type="entry name" value="Peptidase_M10B_C"/>
</dbReference>
<proteinExistence type="predicted"/>
<keyword evidence="4" id="KW-0677">Repeat</keyword>
<dbReference type="PANTHER" id="PTHR38340:SF1">
    <property type="entry name" value="S-LAYER PROTEIN"/>
    <property type="match status" value="1"/>
</dbReference>
<organism evidence="6 7">
    <name type="scientific">Inquilinus limosus</name>
    <dbReference type="NCBI Taxonomy" id="171674"/>
    <lineage>
        <taxon>Bacteria</taxon>
        <taxon>Pseudomonadati</taxon>
        <taxon>Pseudomonadota</taxon>
        <taxon>Alphaproteobacteria</taxon>
        <taxon>Rhodospirillales</taxon>
        <taxon>Rhodospirillaceae</taxon>
        <taxon>Inquilinus</taxon>
    </lineage>
</organism>
<dbReference type="GO" id="GO:0005615">
    <property type="term" value="C:extracellular space"/>
    <property type="evidence" value="ECO:0007669"/>
    <property type="project" value="InterPro"/>
</dbReference>
<evidence type="ECO:0000256" key="3">
    <source>
        <dbReference type="ARBA" id="ARBA00022525"/>
    </source>
</evidence>
<dbReference type="Gene3D" id="2.150.10.10">
    <property type="entry name" value="Serralysin-like metalloprotease, C-terminal"/>
    <property type="match status" value="2"/>
</dbReference>
<evidence type="ECO:0000313" key="7">
    <source>
        <dbReference type="Proteomes" id="UP000700706"/>
    </source>
</evidence>
<dbReference type="PANTHER" id="PTHR38340">
    <property type="entry name" value="S-LAYER PROTEIN"/>
    <property type="match status" value="1"/>
</dbReference>
<dbReference type="InterPro" id="IPR011049">
    <property type="entry name" value="Serralysin-like_metalloprot_C"/>
</dbReference>
<evidence type="ECO:0000256" key="4">
    <source>
        <dbReference type="ARBA" id="ARBA00022737"/>
    </source>
</evidence>
<dbReference type="InterPro" id="IPR018511">
    <property type="entry name" value="Hemolysin-typ_Ca-bd_CS"/>
</dbReference>
<dbReference type="Pfam" id="PF08548">
    <property type="entry name" value="Peptidase_M10_C"/>
    <property type="match status" value="1"/>
</dbReference>